<dbReference type="GeneID" id="78287507"/>
<keyword evidence="1" id="KW-1133">Transmembrane helix</keyword>
<dbReference type="AlphaFoldDB" id="A0A1I0CHL5"/>
<dbReference type="RefSeq" id="WP_092352102.1">
    <property type="nucleotide sequence ID" value="NZ_BLMI01000030.1"/>
</dbReference>
<evidence type="ECO:0000313" key="2">
    <source>
        <dbReference type="EMBL" id="GFI40213.1"/>
    </source>
</evidence>
<dbReference type="InterPro" id="IPR010699">
    <property type="entry name" value="DUF1275"/>
</dbReference>
<sequence>MKIKNYFKATIHESLLIGILLALVGGFLDIYTYILKGNVFANAQTGNIVLMGLKLANQDYLGAIYYLIPISTFFLGIIISEYIKHKLSKVQYMEWQHLIIIIETIFLALIAFIPENIPNLFCNAAIGLVCSLQVNTFKTINKLPYASTMCTGNLRSAGQKLSAFLYQKDKNSLNHCFNYLIIISSFILGAIIATILINLFNQIALLFCCFILIITLLILVY</sequence>
<dbReference type="Proteomes" id="UP000198558">
    <property type="component" value="Unassembled WGS sequence"/>
</dbReference>
<feature type="transmembrane region" description="Helical" evidence="1">
    <location>
        <begin position="63"/>
        <end position="83"/>
    </location>
</feature>
<dbReference type="Proteomes" id="UP000490821">
    <property type="component" value="Unassembled WGS sequence"/>
</dbReference>
<feature type="transmembrane region" description="Helical" evidence="1">
    <location>
        <begin position="176"/>
        <end position="197"/>
    </location>
</feature>
<evidence type="ECO:0000313" key="4">
    <source>
        <dbReference type="Proteomes" id="UP000198558"/>
    </source>
</evidence>
<dbReference type="PANTHER" id="PTHR37314">
    <property type="entry name" value="SLR0142 PROTEIN"/>
    <property type="match status" value="1"/>
</dbReference>
<proteinExistence type="predicted"/>
<keyword evidence="4" id="KW-1185">Reference proteome</keyword>
<reference evidence="2 5" key="3">
    <citation type="journal article" date="2020" name="Microbiome">
        <title>Single-cell genomics of uncultured bacteria reveals dietary fiber responders in the mouse gut microbiota.</title>
        <authorList>
            <person name="Chijiiwa R."/>
            <person name="Hosokawa M."/>
            <person name="Kogawa M."/>
            <person name="Nishikawa Y."/>
            <person name="Ide K."/>
            <person name="Sakanashi C."/>
            <person name="Takahashi K."/>
            <person name="Takeyama H."/>
        </authorList>
    </citation>
    <scope>NUCLEOTIDE SEQUENCE [LARGE SCALE GENOMIC DNA]</scope>
    <source>
        <strain evidence="2">IMSAGC_017</strain>
    </source>
</reference>
<keyword evidence="1" id="KW-0812">Transmembrane</keyword>
<dbReference type="OrthoDB" id="7057004at2"/>
<feature type="transmembrane region" description="Helical" evidence="1">
    <location>
        <begin position="12"/>
        <end position="34"/>
    </location>
</feature>
<protein>
    <submittedName>
        <fullName evidence="3">Uncharacterized membrane protein YoaK, UPF0700 family</fullName>
    </submittedName>
</protein>
<feature type="transmembrane region" description="Helical" evidence="1">
    <location>
        <begin position="203"/>
        <end position="220"/>
    </location>
</feature>
<evidence type="ECO:0000256" key="1">
    <source>
        <dbReference type="SAM" id="Phobius"/>
    </source>
</evidence>
<organism evidence="3 4">
    <name type="scientific">Thomasclavelia cocleata</name>
    <dbReference type="NCBI Taxonomy" id="69824"/>
    <lineage>
        <taxon>Bacteria</taxon>
        <taxon>Bacillati</taxon>
        <taxon>Bacillota</taxon>
        <taxon>Erysipelotrichia</taxon>
        <taxon>Erysipelotrichales</taxon>
        <taxon>Coprobacillaceae</taxon>
        <taxon>Thomasclavelia</taxon>
    </lineage>
</organism>
<dbReference type="EMBL" id="BLMI01000030">
    <property type="protein sequence ID" value="GFI40213.1"/>
    <property type="molecule type" value="Genomic_DNA"/>
</dbReference>
<accession>A0A1I0CHL5</accession>
<keyword evidence="1" id="KW-0472">Membrane</keyword>
<dbReference type="Pfam" id="PF06912">
    <property type="entry name" value="DUF1275"/>
    <property type="match status" value="1"/>
</dbReference>
<reference evidence="4" key="2">
    <citation type="submission" date="2016-10" db="EMBL/GenBank/DDBJ databases">
        <authorList>
            <person name="Varghese N."/>
            <person name="Submissions S."/>
        </authorList>
    </citation>
    <scope>NUCLEOTIDE SEQUENCE [LARGE SCALE GENOMIC DNA]</scope>
    <source>
        <strain evidence="4">DSM 1551</strain>
    </source>
</reference>
<dbReference type="PANTHER" id="PTHR37314:SF4">
    <property type="entry name" value="UPF0700 TRANSMEMBRANE PROTEIN YOAK"/>
    <property type="match status" value="1"/>
</dbReference>
<evidence type="ECO:0000313" key="3">
    <source>
        <dbReference type="EMBL" id="SET18900.1"/>
    </source>
</evidence>
<dbReference type="EMBL" id="FOIN01000003">
    <property type="protein sequence ID" value="SET18900.1"/>
    <property type="molecule type" value="Genomic_DNA"/>
</dbReference>
<evidence type="ECO:0000313" key="5">
    <source>
        <dbReference type="Proteomes" id="UP000490821"/>
    </source>
</evidence>
<gene>
    <name evidence="2" type="ORF">IMSAGC017_00244</name>
    <name evidence="3" type="ORF">SAMN04489758_10350</name>
</gene>
<reference evidence="3" key="1">
    <citation type="submission" date="2016-10" db="EMBL/GenBank/DDBJ databases">
        <authorList>
            <person name="de Groot N.N."/>
        </authorList>
    </citation>
    <scope>NUCLEOTIDE SEQUENCE [LARGE SCALE GENOMIC DNA]</scope>
    <source>
        <strain evidence="3">DSM 1551</strain>
    </source>
</reference>
<name>A0A1I0CHL5_9FIRM</name>